<dbReference type="AlphaFoldDB" id="A0A7K1SXF6"/>
<keyword evidence="1" id="KW-0472">Membrane</keyword>
<keyword evidence="1" id="KW-1133">Transmembrane helix</keyword>
<evidence type="ECO:0000256" key="1">
    <source>
        <dbReference type="SAM" id="Phobius"/>
    </source>
</evidence>
<keyword evidence="3" id="KW-1185">Reference proteome</keyword>
<dbReference type="RefSeq" id="WP_157566681.1">
    <property type="nucleotide sequence ID" value="NZ_WPIK01000008.1"/>
</dbReference>
<keyword evidence="1" id="KW-0812">Transmembrane</keyword>
<feature type="transmembrane region" description="Helical" evidence="1">
    <location>
        <begin position="82"/>
        <end position="102"/>
    </location>
</feature>
<feature type="transmembrane region" description="Helical" evidence="1">
    <location>
        <begin position="15"/>
        <end position="33"/>
    </location>
</feature>
<evidence type="ECO:0000313" key="2">
    <source>
        <dbReference type="EMBL" id="MVN21917.1"/>
    </source>
</evidence>
<proteinExistence type="predicted"/>
<comment type="caution">
    <text evidence="2">The sequence shown here is derived from an EMBL/GenBank/DDBJ whole genome shotgun (WGS) entry which is preliminary data.</text>
</comment>
<evidence type="ECO:0008006" key="4">
    <source>
        <dbReference type="Google" id="ProtNLM"/>
    </source>
</evidence>
<organism evidence="2 3">
    <name type="scientific">Mucilaginibacter arboris</name>
    <dbReference type="NCBI Taxonomy" id="2682090"/>
    <lineage>
        <taxon>Bacteria</taxon>
        <taxon>Pseudomonadati</taxon>
        <taxon>Bacteroidota</taxon>
        <taxon>Sphingobacteriia</taxon>
        <taxon>Sphingobacteriales</taxon>
        <taxon>Sphingobacteriaceae</taxon>
        <taxon>Mucilaginibacter</taxon>
    </lineage>
</organism>
<dbReference type="EMBL" id="WPIK01000008">
    <property type="protein sequence ID" value="MVN21917.1"/>
    <property type="molecule type" value="Genomic_DNA"/>
</dbReference>
<feature type="transmembrane region" description="Helical" evidence="1">
    <location>
        <begin position="196"/>
        <end position="212"/>
    </location>
</feature>
<feature type="transmembrane region" description="Helical" evidence="1">
    <location>
        <begin position="172"/>
        <end position="189"/>
    </location>
</feature>
<feature type="transmembrane region" description="Helical" evidence="1">
    <location>
        <begin position="114"/>
        <end position="134"/>
    </location>
</feature>
<name>A0A7K1SXF6_9SPHI</name>
<gene>
    <name evidence="2" type="ORF">GO621_10250</name>
</gene>
<evidence type="ECO:0000313" key="3">
    <source>
        <dbReference type="Proteomes" id="UP000462014"/>
    </source>
</evidence>
<protein>
    <recommendedName>
        <fullName evidence="4">DoxX family protein</fullName>
    </recommendedName>
</protein>
<sequence length="425" mass="49460">MDKLKPIIWTTTQKIVFRFFLFFFFLFVIFTPNGVLPFSYQISNHYIPSFNKLIIWLAVHLLQFNKPIIVKPTGSGDTTLDYFKMLFIAVFSLVGMLVWSALDFKRNSYPKLYYWLTVIVRYYAGITMITYGCMKIIKLQFPSASLYQLIIPYGDFPPMGLAWSFMGYSTGYNYFTGIAEFTCGILLFFRKTSRLGAVLLLVVASNIMAINYCFDVPVKLLSTMLVVMAIFLISKDAQQFVNFFLLNKTAVQSSLPPHRFSKRWKNLIVEGIKYALVIYVVGSDFSSALEMRSVRGDLAPKPFMYGIYNVEYFIRNHDTIPPLATDTTRWKKLIIQDKDYAMIQFSNDSLRNFNYNNDIIKRKLEFVQQNLAVGNSIISYTLSDSDRLILKGKWKRDSVLIVLRKYDENNFLLKKIGFRWIRDPK</sequence>
<accession>A0A7K1SXF6</accession>
<reference evidence="2 3" key="1">
    <citation type="submission" date="2019-12" db="EMBL/GenBank/DDBJ databases">
        <title>Mucilaginibacter sp. HMF7410 genome sequencing and assembly.</title>
        <authorList>
            <person name="Kang H."/>
            <person name="Cha I."/>
            <person name="Kim H."/>
            <person name="Joh K."/>
        </authorList>
    </citation>
    <scope>NUCLEOTIDE SEQUENCE [LARGE SCALE GENOMIC DNA]</scope>
    <source>
        <strain evidence="2 3">HMF7410</strain>
    </source>
</reference>
<dbReference type="Proteomes" id="UP000462014">
    <property type="component" value="Unassembled WGS sequence"/>
</dbReference>